<organism evidence="2 3">
    <name type="scientific">Plasmodium vivax India VII</name>
    <dbReference type="NCBI Taxonomy" id="1077284"/>
    <lineage>
        <taxon>Eukaryota</taxon>
        <taxon>Sar</taxon>
        <taxon>Alveolata</taxon>
        <taxon>Apicomplexa</taxon>
        <taxon>Aconoidasida</taxon>
        <taxon>Haemosporida</taxon>
        <taxon>Plasmodiidae</taxon>
        <taxon>Plasmodium</taxon>
        <taxon>Plasmodium (Plasmodium)</taxon>
    </lineage>
</organism>
<reference evidence="2 3" key="1">
    <citation type="submission" date="2011-08" db="EMBL/GenBank/DDBJ databases">
        <title>The Genome Sequence of Plasmodium vivax India VII.</title>
        <authorList>
            <consortium name="The Broad Institute Genome Sequencing Platform"/>
            <consortium name="The Broad Institute Genome Sequencing Center for Infectious Disease"/>
            <person name="Neafsey D."/>
            <person name="Carlton J."/>
            <person name="Barnwell J."/>
            <person name="Collins W."/>
            <person name="Escalante A."/>
            <person name="Mullikin J."/>
            <person name="Saul A."/>
            <person name="Guigo R."/>
            <person name="Camara F."/>
            <person name="Young S.K."/>
            <person name="Zeng Q."/>
            <person name="Gargeya S."/>
            <person name="Fitzgerald M."/>
            <person name="Haas B."/>
            <person name="Abouelleil A."/>
            <person name="Alvarado L."/>
            <person name="Arachchi H.M."/>
            <person name="Berlin A."/>
            <person name="Brown A."/>
            <person name="Chapman S.B."/>
            <person name="Chen Z."/>
            <person name="Dunbar C."/>
            <person name="Freedman E."/>
            <person name="Gearin G."/>
            <person name="Gellesch M."/>
            <person name="Goldberg J."/>
            <person name="Griggs A."/>
            <person name="Gujja S."/>
            <person name="Heiman D."/>
            <person name="Howarth C."/>
            <person name="Larson L."/>
            <person name="Lui A."/>
            <person name="MacDonald P.J.P."/>
            <person name="Montmayeur A."/>
            <person name="Murphy C."/>
            <person name="Neiman D."/>
            <person name="Pearson M."/>
            <person name="Priest M."/>
            <person name="Roberts A."/>
            <person name="Saif S."/>
            <person name="Shea T."/>
            <person name="Shenoy N."/>
            <person name="Sisk P."/>
            <person name="Stolte C."/>
            <person name="Sykes S."/>
            <person name="Wortman J."/>
            <person name="Nusbaum C."/>
            <person name="Birren B."/>
        </authorList>
    </citation>
    <scope>NUCLEOTIDE SEQUENCE [LARGE SCALE GENOMIC DNA]</scope>
    <source>
        <strain evidence="2 3">India VII</strain>
    </source>
</reference>
<proteinExistence type="predicted"/>
<evidence type="ECO:0000256" key="1">
    <source>
        <dbReference type="SAM" id="Phobius"/>
    </source>
</evidence>
<feature type="transmembrane region" description="Helical" evidence="1">
    <location>
        <begin position="167"/>
        <end position="188"/>
    </location>
</feature>
<dbReference type="OrthoDB" id="10428152at2759"/>
<dbReference type="AlphaFoldDB" id="A0A0J9SJS8"/>
<sequence>MEVLKNSYFKENIKFPFFLKIYTFILLIWVYNPQNDMFIPGKSLQKRNNSDDSLYVTFNRLLAKNEIPKKLYHERTKDYTPYDIGNKGAKNNRYTKSTYANLKEREFDVLDSYKKNYKSRYSKKKGLAKLDCYYEKKIFDRIDNMYELAEKSRIARKSFIKKILIKYFIKFILFALLPFSGLLFPILCGADDGKDAIIPLTTGPSGDAIYYLNWIISYGLLIIVISVIIYAFIKVIKYEGLKAGKGKMDRKAYYNICKDVFMN</sequence>
<dbReference type="EMBL" id="KQ234165">
    <property type="protein sequence ID" value="KMZ82836.1"/>
    <property type="molecule type" value="Genomic_DNA"/>
</dbReference>
<evidence type="ECO:0000313" key="2">
    <source>
        <dbReference type="EMBL" id="KMZ82836.1"/>
    </source>
</evidence>
<gene>
    <name evidence="2" type="ORF">PVIIG_03651</name>
</gene>
<feature type="transmembrane region" description="Helical" evidence="1">
    <location>
        <begin position="15"/>
        <end position="32"/>
    </location>
</feature>
<evidence type="ECO:0008006" key="4">
    <source>
        <dbReference type="Google" id="ProtNLM"/>
    </source>
</evidence>
<feature type="transmembrane region" description="Helical" evidence="1">
    <location>
        <begin position="208"/>
        <end position="233"/>
    </location>
</feature>
<dbReference type="Pfam" id="PF12420">
    <property type="entry name" value="DUF3671"/>
    <property type="match status" value="1"/>
</dbReference>
<keyword evidence="1" id="KW-0812">Transmembrane</keyword>
<dbReference type="InterPro" id="IPR022139">
    <property type="entry name" value="Fam-L/Fam-M-like_plasmodium"/>
</dbReference>
<evidence type="ECO:0000313" key="3">
    <source>
        <dbReference type="Proteomes" id="UP000053562"/>
    </source>
</evidence>
<keyword evidence="1" id="KW-1133">Transmembrane helix</keyword>
<dbReference type="Proteomes" id="UP000053562">
    <property type="component" value="Unassembled WGS sequence"/>
</dbReference>
<protein>
    <recommendedName>
        <fullName evidence="4">Variable surface protein Vir35</fullName>
    </recommendedName>
</protein>
<keyword evidence="1" id="KW-0472">Membrane</keyword>
<name>A0A0J9SJS8_PLAVI</name>
<accession>A0A0J9SJS8</accession>